<dbReference type="GO" id="GO:0005737">
    <property type="term" value="C:cytoplasm"/>
    <property type="evidence" value="ECO:0007669"/>
    <property type="project" value="TreeGrafter"/>
</dbReference>
<keyword evidence="2" id="KW-1185">Reference proteome</keyword>
<dbReference type="InterPro" id="IPR021917">
    <property type="entry name" value="Unchr_Zn-peptidase-like"/>
</dbReference>
<sequence>MSLATILARDSPERFDDVPGCAEPNTLDTACRRIRLAAYLWQTYSAAEMHRHGFGSRVFLLEEAWMPDSLSAFGGSARTTAIVNVVRSRYSTAEIRDIRHAQQGGTSDKLQPDLFGIALEALRGYFPVTSVQQQQRYGYVP</sequence>
<evidence type="ECO:0000313" key="2">
    <source>
        <dbReference type="Proteomes" id="UP000054144"/>
    </source>
</evidence>
<accession>A0A0D7ADJ2</accession>
<dbReference type="PANTHER" id="PTHR21054:SF2">
    <property type="entry name" value="MIP04191P"/>
    <property type="match status" value="1"/>
</dbReference>
<dbReference type="InterPro" id="IPR053002">
    <property type="entry name" value="Metalloproteinase_M10B"/>
</dbReference>
<name>A0A0D7ADJ2_9AGAR</name>
<dbReference type="OrthoDB" id="74460at2759"/>
<dbReference type="Pfam" id="PF12044">
    <property type="entry name" value="Metallopep"/>
    <property type="match status" value="1"/>
</dbReference>
<organism evidence="1 2">
    <name type="scientific">Fistulina hepatica ATCC 64428</name>
    <dbReference type="NCBI Taxonomy" id="1128425"/>
    <lineage>
        <taxon>Eukaryota</taxon>
        <taxon>Fungi</taxon>
        <taxon>Dikarya</taxon>
        <taxon>Basidiomycota</taxon>
        <taxon>Agaricomycotina</taxon>
        <taxon>Agaricomycetes</taxon>
        <taxon>Agaricomycetidae</taxon>
        <taxon>Agaricales</taxon>
        <taxon>Fistulinaceae</taxon>
        <taxon>Fistulina</taxon>
    </lineage>
</organism>
<evidence type="ECO:0000313" key="1">
    <source>
        <dbReference type="EMBL" id="KIY48765.1"/>
    </source>
</evidence>
<proteinExistence type="predicted"/>
<dbReference type="PANTHER" id="PTHR21054">
    <property type="entry name" value="ZINC METALLOPROTEINASE-RELATED"/>
    <property type="match status" value="1"/>
</dbReference>
<dbReference type="AlphaFoldDB" id="A0A0D7ADJ2"/>
<dbReference type="Proteomes" id="UP000054144">
    <property type="component" value="Unassembled WGS sequence"/>
</dbReference>
<protein>
    <submittedName>
        <fullName evidence="1">Uncharacterized protein</fullName>
    </submittedName>
</protein>
<dbReference type="EMBL" id="KN881815">
    <property type="protein sequence ID" value="KIY48765.1"/>
    <property type="molecule type" value="Genomic_DNA"/>
</dbReference>
<reference evidence="1 2" key="1">
    <citation type="journal article" date="2015" name="Fungal Genet. Biol.">
        <title>Evolution of novel wood decay mechanisms in Agaricales revealed by the genome sequences of Fistulina hepatica and Cylindrobasidium torrendii.</title>
        <authorList>
            <person name="Floudas D."/>
            <person name="Held B.W."/>
            <person name="Riley R."/>
            <person name="Nagy L.G."/>
            <person name="Koehler G."/>
            <person name="Ransdell A.S."/>
            <person name="Younus H."/>
            <person name="Chow J."/>
            <person name="Chiniquy J."/>
            <person name="Lipzen A."/>
            <person name="Tritt A."/>
            <person name="Sun H."/>
            <person name="Haridas S."/>
            <person name="LaButti K."/>
            <person name="Ohm R.A."/>
            <person name="Kues U."/>
            <person name="Blanchette R.A."/>
            <person name="Grigoriev I.V."/>
            <person name="Minto R.E."/>
            <person name="Hibbett D.S."/>
        </authorList>
    </citation>
    <scope>NUCLEOTIDE SEQUENCE [LARGE SCALE GENOMIC DNA]</scope>
    <source>
        <strain evidence="1 2">ATCC 64428</strain>
    </source>
</reference>
<gene>
    <name evidence="1" type="ORF">FISHEDRAFT_73321</name>
</gene>